<feature type="compositionally biased region" description="Polar residues" evidence="1">
    <location>
        <begin position="293"/>
        <end position="307"/>
    </location>
</feature>
<feature type="region of interest" description="Disordered" evidence="1">
    <location>
        <begin position="287"/>
        <end position="314"/>
    </location>
</feature>
<dbReference type="EMBL" id="JAAAXW010000108">
    <property type="protein sequence ID" value="KAF9543637.1"/>
    <property type="molecule type" value="Genomic_DNA"/>
</dbReference>
<dbReference type="AlphaFoldDB" id="A0A9P6F6T4"/>
<keyword evidence="3" id="KW-1185">Reference proteome</keyword>
<name>A0A9P6F6T4_9FUNG</name>
<sequence length="335" mass="37596">MNHHNGLQKPLEVPPTKKHKPAIRYLRHQPAALTTPTGRVRIDVQGSIFPTIRHAYTHCSSQEAAHKLVHWRIMQQGTQYSSMLYFDGNPAKEKEGAHQQREKVRQDALKKADKEVDEFAGRVDAGLGIRKQHYIGVYKNLSKGFKWKDSDRDSMIKHPTQENYNVVLSTTEAGVKIAEDFQKGDIVVSADSDLAVHPRISLVFGSGKQTALPRSESAADALSVDKLKAKFNAVKDRIAQKKKADTEARLSAMSLDLVSTPILLEVPHKLHYEPPRAMKQYKLKPWKSKTENPDNTPTMPISDNTRSPRCHDKDPVCQLLIGSPSIRGATHGQHF</sequence>
<evidence type="ECO:0000313" key="3">
    <source>
        <dbReference type="Proteomes" id="UP000723463"/>
    </source>
</evidence>
<reference evidence="2" key="1">
    <citation type="journal article" date="2020" name="Fungal Divers.">
        <title>Resolving the Mortierellaceae phylogeny through synthesis of multi-gene phylogenetics and phylogenomics.</title>
        <authorList>
            <person name="Vandepol N."/>
            <person name="Liber J."/>
            <person name="Desiro A."/>
            <person name="Na H."/>
            <person name="Kennedy M."/>
            <person name="Barry K."/>
            <person name="Grigoriev I.V."/>
            <person name="Miller A.N."/>
            <person name="O'Donnell K."/>
            <person name="Stajich J.E."/>
            <person name="Bonito G."/>
        </authorList>
    </citation>
    <scope>NUCLEOTIDE SEQUENCE</scope>
    <source>
        <strain evidence="2">NRRL 2591</strain>
    </source>
</reference>
<dbReference type="Proteomes" id="UP000723463">
    <property type="component" value="Unassembled WGS sequence"/>
</dbReference>
<gene>
    <name evidence="2" type="ORF">EC957_000569</name>
</gene>
<dbReference type="Gene3D" id="3.40.50.1010">
    <property type="entry name" value="5'-nuclease"/>
    <property type="match status" value="1"/>
</dbReference>
<comment type="caution">
    <text evidence="2">The sequence shown here is derived from an EMBL/GenBank/DDBJ whole genome shotgun (WGS) entry which is preliminary data.</text>
</comment>
<organism evidence="2 3">
    <name type="scientific">Mortierella hygrophila</name>
    <dbReference type="NCBI Taxonomy" id="979708"/>
    <lineage>
        <taxon>Eukaryota</taxon>
        <taxon>Fungi</taxon>
        <taxon>Fungi incertae sedis</taxon>
        <taxon>Mucoromycota</taxon>
        <taxon>Mortierellomycotina</taxon>
        <taxon>Mortierellomycetes</taxon>
        <taxon>Mortierellales</taxon>
        <taxon>Mortierellaceae</taxon>
        <taxon>Mortierella</taxon>
    </lineage>
</organism>
<proteinExistence type="predicted"/>
<protein>
    <submittedName>
        <fullName evidence="2">Uncharacterized protein</fullName>
    </submittedName>
</protein>
<evidence type="ECO:0000256" key="1">
    <source>
        <dbReference type="SAM" id="MobiDB-lite"/>
    </source>
</evidence>
<accession>A0A9P6F6T4</accession>
<evidence type="ECO:0000313" key="2">
    <source>
        <dbReference type="EMBL" id="KAF9543637.1"/>
    </source>
</evidence>